<dbReference type="Gene3D" id="3.40.50.620">
    <property type="entry name" value="HUPs"/>
    <property type="match status" value="1"/>
</dbReference>
<protein>
    <submittedName>
        <fullName evidence="5">Cytidylyltransferase family protein</fullName>
    </submittedName>
</protein>
<dbReference type="InterPro" id="IPR004821">
    <property type="entry name" value="Cyt_trans-like"/>
</dbReference>
<dbReference type="SUPFAM" id="SSF158372">
    <property type="entry name" value="AF1782-like"/>
    <property type="match status" value="1"/>
</dbReference>
<keyword evidence="1 5" id="KW-0808">Transferase</keyword>
<dbReference type="Pfam" id="PF01467">
    <property type="entry name" value="CTP_transf_like"/>
    <property type="match status" value="1"/>
</dbReference>
<comment type="caution">
    <text evidence="5">The sequence shown here is derived from an EMBL/GenBank/DDBJ whole genome shotgun (WGS) entry which is preliminary data.</text>
</comment>
<dbReference type="Gene3D" id="1.20.1270.90">
    <property type="entry name" value="AF1782-like"/>
    <property type="match status" value="1"/>
</dbReference>
<dbReference type="Pfam" id="PF04010">
    <property type="entry name" value="DUF357"/>
    <property type="match status" value="1"/>
</dbReference>
<dbReference type="SUPFAM" id="SSF52374">
    <property type="entry name" value="Nucleotidylyl transferase"/>
    <property type="match status" value="1"/>
</dbReference>
<gene>
    <name evidence="5" type="ORF">ENM78_05670</name>
</gene>
<dbReference type="PANTHER" id="PTHR43793:SF1">
    <property type="entry name" value="FAD SYNTHASE"/>
    <property type="match status" value="1"/>
</dbReference>
<evidence type="ECO:0000256" key="1">
    <source>
        <dbReference type="ARBA" id="ARBA00022679"/>
    </source>
</evidence>
<dbReference type="InterPro" id="IPR050385">
    <property type="entry name" value="Archaeal_FAD_synthase"/>
</dbReference>
<sequence>MYTRMVEQALLQVEKENQVEKLEPSEKELIELAKTYLEDTKYYKSKGDSITALSTISYAEGLLDSLARLGKISIEWRREKRRRVVTAGTFDVLHPGHVMMLWKAASLGDLYVIVARDDNVRRFKKRDPVFPEGARVVLVESLKPVRKAVLGDKDDILKKIIELNPDVVFLGPDQHVDESFLKKQLEARGLKGVEIVRLKERIREYSPSSSTQAIMSIIKTYCYQEGGTRGAGLEGD</sequence>
<evidence type="ECO:0000259" key="4">
    <source>
        <dbReference type="Pfam" id="PF04010"/>
    </source>
</evidence>
<feature type="domain" description="Cytidyltransferase-like" evidence="3">
    <location>
        <begin position="86"/>
        <end position="211"/>
    </location>
</feature>
<proteinExistence type="predicted"/>
<dbReference type="InterPro" id="IPR014729">
    <property type="entry name" value="Rossmann-like_a/b/a_fold"/>
</dbReference>
<organism evidence="5">
    <name type="scientific">Fervidicoccus fontis</name>
    <dbReference type="NCBI Taxonomy" id="683846"/>
    <lineage>
        <taxon>Archaea</taxon>
        <taxon>Thermoproteota</taxon>
        <taxon>Thermoprotei</taxon>
        <taxon>Fervidicoccales</taxon>
        <taxon>Fervidicoccaceae</taxon>
        <taxon>Fervidicoccus</taxon>
    </lineage>
</organism>
<feature type="domain" description="DUF357" evidence="4">
    <location>
        <begin position="2"/>
        <end position="71"/>
    </location>
</feature>
<evidence type="ECO:0000256" key="2">
    <source>
        <dbReference type="ARBA" id="ARBA00022695"/>
    </source>
</evidence>
<dbReference type="InterPro" id="IPR036809">
    <property type="entry name" value="AF1782-like_sf"/>
</dbReference>
<reference evidence="5" key="1">
    <citation type="journal article" date="2020" name="mSystems">
        <title>Genome- and Community-Level Interaction Insights into Carbon Utilization and Element Cycling Functions of Hydrothermarchaeota in Hydrothermal Sediment.</title>
        <authorList>
            <person name="Zhou Z."/>
            <person name="Liu Y."/>
            <person name="Xu W."/>
            <person name="Pan J."/>
            <person name="Luo Z.H."/>
            <person name="Li M."/>
        </authorList>
    </citation>
    <scope>NUCLEOTIDE SEQUENCE [LARGE SCALE GENOMIC DNA]</scope>
    <source>
        <strain evidence="5">SpSt-1116</strain>
    </source>
</reference>
<accession>A0A7J3ZLK2</accession>
<evidence type="ECO:0000313" key="5">
    <source>
        <dbReference type="EMBL" id="HHQ80918.1"/>
    </source>
</evidence>
<name>A0A7J3ZLK2_9CREN</name>
<dbReference type="InterPro" id="IPR023140">
    <property type="entry name" value="DUF357"/>
</dbReference>
<dbReference type="NCBIfam" id="TIGR00125">
    <property type="entry name" value="cyt_tran_rel"/>
    <property type="match status" value="1"/>
</dbReference>
<dbReference type="EMBL" id="DRZC01000078">
    <property type="protein sequence ID" value="HHQ80918.1"/>
    <property type="molecule type" value="Genomic_DNA"/>
</dbReference>
<dbReference type="AlphaFoldDB" id="A0A7J3ZLK2"/>
<dbReference type="GO" id="GO:0016779">
    <property type="term" value="F:nucleotidyltransferase activity"/>
    <property type="evidence" value="ECO:0007669"/>
    <property type="project" value="UniProtKB-KW"/>
</dbReference>
<keyword evidence="2 5" id="KW-0548">Nucleotidyltransferase</keyword>
<evidence type="ECO:0000259" key="3">
    <source>
        <dbReference type="Pfam" id="PF01467"/>
    </source>
</evidence>
<dbReference type="PANTHER" id="PTHR43793">
    <property type="entry name" value="FAD SYNTHASE"/>
    <property type="match status" value="1"/>
</dbReference>